<keyword evidence="5" id="KW-1015">Disulfide bond</keyword>
<gene>
    <name evidence="7" type="ORF">GH741_07280</name>
</gene>
<dbReference type="PRINTS" id="PR00162">
    <property type="entry name" value="RIESKE"/>
</dbReference>
<evidence type="ECO:0000313" key="8">
    <source>
        <dbReference type="Proteomes" id="UP000799092"/>
    </source>
</evidence>
<dbReference type="GO" id="GO:0004497">
    <property type="term" value="F:monooxygenase activity"/>
    <property type="evidence" value="ECO:0007669"/>
    <property type="project" value="UniProtKB-ARBA"/>
</dbReference>
<dbReference type="EMBL" id="WJNG01000005">
    <property type="protein sequence ID" value="MRH42485.1"/>
    <property type="molecule type" value="Genomic_DNA"/>
</dbReference>
<organism evidence="7 8">
    <name type="scientific">Aquibacillus halophilus</name>
    <dbReference type="NCBI Taxonomy" id="930132"/>
    <lineage>
        <taxon>Bacteria</taxon>
        <taxon>Bacillati</taxon>
        <taxon>Bacillota</taxon>
        <taxon>Bacilli</taxon>
        <taxon>Bacillales</taxon>
        <taxon>Bacillaceae</taxon>
        <taxon>Aquibacillus</taxon>
    </lineage>
</organism>
<proteinExistence type="predicted"/>
<dbReference type="RefSeq" id="WP_153736129.1">
    <property type="nucleotide sequence ID" value="NZ_WJNG01000005.1"/>
</dbReference>
<feature type="domain" description="Rieske" evidence="6">
    <location>
        <begin position="427"/>
        <end position="514"/>
    </location>
</feature>
<evidence type="ECO:0000256" key="4">
    <source>
        <dbReference type="ARBA" id="ARBA00023014"/>
    </source>
</evidence>
<dbReference type="OrthoDB" id="9767869at2"/>
<dbReference type="GO" id="GO:0046872">
    <property type="term" value="F:metal ion binding"/>
    <property type="evidence" value="ECO:0007669"/>
    <property type="project" value="UniProtKB-KW"/>
</dbReference>
<keyword evidence="8" id="KW-1185">Reference proteome</keyword>
<sequence>MVNNKNNSNEVPQFPEPYWRESVKLPNFRKLTKNIHVDVGIVGGGITGITTAYLLVKQGYKVALLEAGEILNGTTGHTTAKITAQHGLIYDEFIQHFGEEKAKLYYESSMDALKFIENRITEDNISCDFSHQDAYVYTNSDKYVSKINSEMKAYDKLGIDGETTDTIPFDIPMKSAIVMKNQAQFHPLQYLKHLVEYITDNGGEIYEHTTATDVENGDHPHILTADGYRVTCNYVVAASHFPFYGGEGYYFSRMYPDRSYLIAIKSNKTYPGGMYISAEQPTRSIRSTSVDGEELWIVGGERHKTGQGKSTMDHYDALKQFAESHLDMNEYLYRWSAQDLTTLDKLPCIGAVTEDQPEVLIATGYRKWGMTNGTSAALVLADIISKKDNPYIKLFSPSRFQADPDIKKFIQINADVSKHMIKGKLEYTSNKIEDVENDEAKIVRLNGKRTGVYRDKDGKAHLVDTTCTHMGCEVNWNDGDRTWDCPCHGSRFSISGDVIEGPAKKPIKIVNDPS</sequence>
<dbReference type="GO" id="GO:0016705">
    <property type="term" value="F:oxidoreductase activity, acting on paired donors, with incorporation or reduction of molecular oxygen"/>
    <property type="evidence" value="ECO:0007669"/>
    <property type="project" value="UniProtKB-ARBA"/>
</dbReference>
<evidence type="ECO:0000256" key="1">
    <source>
        <dbReference type="ARBA" id="ARBA00022714"/>
    </source>
</evidence>
<evidence type="ECO:0000259" key="6">
    <source>
        <dbReference type="PROSITE" id="PS51296"/>
    </source>
</evidence>
<evidence type="ECO:0000256" key="3">
    <source>
        <dbReference type="ARBA" id="ARBA00023004"/>
    </source>
</evidence>
<dbReference type="PROSITE" id="PS51296">
    <property type="entry name" value="RIESKE"/>
    <property type="match status" value="1"/>
</dbReference>
<name>A0A6A8D9Q2_9BACI</name>
<dbReference type="AlphaFoldDB" id="A0A6A8D9Q2"/>
<dbReference type="SUPFAM" id="SSF50022">
    <property type="entry name" value="ISP domain"/>
    <property type="match status" value="1"/>
</dbReference>
<keyword evidence="1" id="KW-0001">2Fe-2S</keyword>
<dbReference type="Pfam" id="PF00355">
    <property type="entry name" value="Rieske"/>
    <property type="match status" value="1"/>
</dbReference>
<accession>A0A6A8D9Q2</accession>
<evidence type="ECO:0000313" key="7">
    <source>
        <dbReference type="EMBL" id="MRH42485.1"/>
    </source>
</evidence>
<reference evidence="7" key="1">
    <citation type="submission" date="2019-11" db="EMBL/GenBank/DDBJ databases">
        <authorList>
            <person name="Li J."/>
        </authorList>
    </citation>
    <scope>NUCLEOTIDE SEQUENCE</scope>
    <source>
        <strain evidence="7">B6B</strain>
    </source>
</reference>
<keyword evidence="2" id="KW-0479">Metal-binding</keyword>
<dbReference type="PANTHER" id="PTHR13847">
    <property type="entry name" value="SARCOSINE DEHYDROGENASE-RELATED"/>
    <property type="match status" value="1"/>
</dbReference>
<evidence type="ECO:0000256" key="2">
    <source>
        <dbReference type="ARBA" id="ARBA00022723"/>
    </source>
</evidence>
<comment type="caution">
    <text evidence="7">The sequence shown here is derived from an EMBL/GenBank/DDBJ whole genome shotgun (WGS) entry which is preliminary data.</text>
</comment>
<evidence type="ECO:0000256" key="5">
    <source>
        <dbReference type="ARBA" id="ARBA00023157"/>
    </source>
</evidence>
<keyword evidence="3" id="KW-0408">Iron</keyword>
<dbReference type="GO" id="GO:0016020">
    <property type="term" value="C:membrane"/>
    <property type="evidence" value="ECO:0007669"/>
    <property type="project" value="InterPro"/>
</dbReference>
<dbReference type="CDD" id="cd03477">
    <property type="entry name" value="Rieske_YhfW_C"/>
    <property type="match status" value="1"/>
</dbReference>
<dbReference type="InterPro" id="IPR006076">
    <property type="entry name" value="FAD-dep_OxRdtase"/>
</dbReference>
<dbReference type="InterPro" id="IPR038010">
    <property type="entry name" value="YhfW_C"/>
</dbReference>
<dbReference type="InterPro" id="IPR036922">
    <property type="entry name" value="Rieske_2Fe-2S_sf"/>
</dbReference>
<dbReference type="GO" id="GO:0051537">
    <property type="term" value="F:2 iron, 2 sulfur cluster binding"/>
    <property type="evidence" value="ECO:0007669"/>
    <property type="project" value="UniProtKB-KW"/>
</dbReference>
<protein>
    <submittedName>
        <fullName evidence="7">FAD-dependent oxidoreductase</fullName>
    </submittedName>
</protein>
<dbReference type="InterPro" id="IPR036188">
    <property type="entry name" value="FAD/NAD-bd_sf"/>
</dbReference>
<dbReference type="InterPro" id="IPR017941">
    <property type="entry name" value="Rieske_2Fe-2S"/>
</dbReference>
<dbReference type="Proteomes" id="UP000799092">
    <property type="component" value="Unassembled WGS sequence"/>
</dbReference>
<dbReference type="GO" id="GO:0005737">
    <property type="term" value="C:cytoplasm"/>
    <property type="evidence" value="ECO:0007669"/>
    <property type="project" value="TreeGrafter"/>
</dbReference>
<dbReference type="Pfam" id="PF01266">
    <property type="entry name" value="DAO"/>
    <property type="match status" value="1"/>
</dbReference>
<dbReference type="PANTHER" id="PTHR13847:SF274">
    <property type="entry name" value="RIESKE 2FE-2S IRON-SULFUR PROTEIN YHFW-RELATED"/>
    <property type="match status" value="1"/>
</dbReference>
<dbReference type="Gene3D" id="3.30.9.10">
    <property type="entry name" value="D-Amino Acid Oxidase, subunit A, domain 2"/>
    <property type="match status" value="1"/>
</dbReference>
<dbReference type="Gene3D" id="2.102.10.10">
    <property type="entry name" value="Rieske [2Fe-2S] iron-sulphur domain"/>
    <property type="match status" value="1"/>
</dbReference>
<keyword evidence="4" id="KW-0411">Iron-sulfur</keyword>
<dbReference type="FunFam" id="2.102.10.10:FF:000014">
    <property type="entry name" value="Oxidoreductase, FAD dependent"/>
    <property type="match status" value="1"/>
</dbReference>
<dbReference type="SUPFAM" id="SSF51971">
    <property type="entry name" value="Nucleotide-binding domain"/>
    <property type="match status" value="1"/>
</dbReference>
<dbReference type="Gene3D" id="3.50.50.60">
    <property type="entry name" value="FAD/NAD(P)-binding domain"/>
    <property type="match status" value="1"/>
</dbReference>
<dbReference type="InterPro" id="IPR005805">
    <property type="entry name" value="Rieske_Fe-S_prot_C"/>
</dbReference>